<dbReference type="InterPro" id="IPR009003">
    <property type="entry name" value="Peptidase_S1_PA"/>
</dbReference>
<dbReference type="Gene3D" id="2.40.10.10">
    <property type="entry name" value="Trypsin-like serine proteases"/>
    <property type="match status" value="2"/>
</dbReference>
<dbReference type="AlphaFoldDB" id="Q0ACI3"/>
<organism evidence="1 2">
    <name type="scientific">Alkalilimnicola ehrlichii (strain ATCC BAA-1101 / DSM 17681 / MLHE-1)</name>
    <dbReference type="NCBI Taxonomy" id="187272"/>
    <lineage>
        <taxon>Bacteria</taxon>
        <taxon>Pseudomonadati</taxon>
        <taxon>Pseudomonadota</taxon>
        <taxon>Gammaproteobacteria</taxon>
        <taxon>Chromatiales</taxon>
        <taxon>Ectothiorhodospiraceae</taxon>
        <taxon>Alkalilimnicola</taxon>
    </lineage>
</organism>
<reference evidence="2" key="1">
    <citation type="submission" date="2006-08" db="EMBL/GenBank/DDBJ databases">
        <title>Complete sequence of Alkalilimnicola ehrilichei MLHE-1.</title>
        <authorList>
            <person name="Copeland A."/>
            <person name="Lucas S."/>
            <person name="Lapidus A."/>
            <person name="Barry K."/>
            <person name="Detter J.C."/>
            <person name="Glavina del Rio T."/>
            <person name="Hammon N."/>
            <person name="Israni S."/>
            <person name="Dalin E."/>
            <person name="Tice H."/>
            <person name="Pitluck S."/>
            <person name="Sims D."/>
            <person name="Brettin T."/>
            <person name="Bruce D."/>
            <person name="Han C."/>
            <person name="Tapia R."/>
            <person name="Gilna P."/>
            <person name="Schmutz J."/>
            <person name="Larimer F."/>
            <person name="Land M."/>
            <person name="Hauser L."/>
            <person name="Kyrpides N."/>
            <person name="Mikhailova N."/>
            <person name="Oremland R.S."/>
            <person name="Hoeft S.E."/>
            <person name="Switzer-Blum J."/>
            <person name="Kulp T."/>
            <person name="King G."/>
            <person name="Tabita R."/>
            <person name="Witte B."/>
            <person name="Santini J.M."/>
            <person name="Basu P."/>
            <person name="Hollibaugh J.T."/>
            <person name="Xie G."/>
            <person name="Stolz J.F."/>
            <person name="Richardson P."/>
        </authorList>
    </citation>
    <scope>NUCLEOTIDE SEQUENCE [LARGE SCALE GENOMIC DNA]</scope>
    <source>
        <strain evidence="2">ATCC BAA-1101 / DSM 17681 / MLHE-1</strain>
    </source>
</reference>
<dbReference type="KEGG" id="aeh:Mlg_0097"/>
<proteinExistence type="predicted"/>
<dbReference type="Proteomes" id="UP000001962">
    <property type="component" value="Chromosome"/>
</dbReference>
<sequence>MPTAVRCHHPVPREPAGRRCRAQGWARWLLLAAVALALLLVLLLVPRQAQSERLPDTVERVEPAIVSVATHQPARSPRLRHLGTGFAVADGRLVATNLHVLPDVLDRENQERLVVVTGSGRNTEVRSAERVAASQTHDLALLRISGTPLPALSLGDSDAVRTGERLAFTGFPIGMILGMYPATHRASVSARTPMALPAGHSRQLDERRVAQLRRNPPMVFQLDGTAYPGNSGSPLFRIDSGEVVGIINQVFVQGGREAAVGSPSGISYAVPSGQLRALIEGHRD</sequence>
<evidence type="ECO:0000313" key="1">
    <source>
        <dbReference type="EMBL" id="ABI55454.1"/>
    </source>
</evidence>
<dbReference type="EMBL" id="CP000453">
    <property type="protein sequence ID" value="ABI55454.1"/>
    <property type="molecule type" value="Genomic_DNA"/>
</dbReference>
<keyword evidence="2" id="KW-1185">Reference proteome</keyword>
<dbReference type="PANTHER" id="PTHR43019">
    <property type="entry name" value="SERINE ENDOPROTEASE DEGS"/>
    <property type="match status" value="1"/>
</dbReference>
<dbReference type="eggNOG" id="COG0265">
    <property type="taxonomic scope" value="Bacteria"/>
</dbReference>
<dbReference type="SUPFAM" id="SSF50494">
    <property type="entry name" value="Trypsin-like serine proteases"/>
    <property type="match status" value="1"/>
</dbReference>
<evidence type="ECO:0000313" key="2">
    <source>
        <dbReference type="Proteomes" id="UP000001962"/>
    </source>
</evidence>
<dbReference type="HOGENOM" id="CLU_089567_0_0_6"/>
<gene>
    <name evidence="1" type="ordered locus">Mlg_0097</name>
</gene>
<dbReference type="OrthoDB" id="212300at2"/>
<dbReference type="Pfam" id="PF13365">
    <property type="entry name" value="Trypsin_2"/>
    <property type="match status" value="1"/>
</dbReference>
<name>Q0ACI3_ALKEH</name>
<protein>
    <submittedName>
        <fullName evidence="1">Peptidase S1 and S6, chymotrypsin/Hap</fullName>
    </submittedName>
</protein>
<dbReference type="RefSeq" id="WP_011627850.1">
    <property type="nucleotide sequence ID" value="NC_008340.1"/>
</dbReference>
<dbReference type="InterPro" id="IPR043504">
    <property type="entry name" value="Peptidase_S1_PA_chymotrypsin"/>
</dbReference>
<accession>Q0ACI3</accession>